<dbReference type="AlphaFoldDB" id="A0A8E2DXH2"/>
<dbReference type="InterPro" id="IPR051616">
    <property type="entry name" value="Cul2-RING_E3_ligase_SR"/>
</dbReference>
<dbReference type="InterPro" id="IPR036770">
    <property type="entry name" value="Ankyrin_rpt-contain_sf"/>
</dbReference>
<dbReference type="Pfam" id="PF12796">
    <property type="entry name" value="Ank_2"/>
    <property type="match status" value="1"/>
</dbReference>
<organism evidence="2 3">
    <name type="scientific">Lepidopterella palustris CBS 459.81</name>
    <dbReference type="NCBI Taxonomy" id="1314670"/>
    <lineage>
        <taxon>Eukaryota</taxon>
        <taxon>Fungi</taxon>
        <taxon>Dikarya</taxon>
        <taxon>Ascomycota</taxon>
        <taxon>Pezizomycotina</taxon>
        <taxon>Dothideomycetes</taxon>
        <taxon>Pleosporomycetidae</taxon>
        <taxon>Mytilinidiales</taxon>
        <taxon>Argynnaceae</taxon>
        <taxon>Lepidopterella</taxon>
    </lineage>
</organism>
<dbReference type="SUPFAM" id="SSF48403">
    <property type="entry name" value="Ankyrin repeat"/>
    <property type="match status" value="1"/>
</dbReference>
<dbReference type="PROSITE" id="PS50088">
    <property type="entry name" value="ANK_REPEAT"/>
    <property type="match status" value="2"/>
</dbReference>
<dbReference type="PANTHER" id="PTHR46224">
    <property type="entry name" value="ANKYRIN REPEAT FAMILY PROTEIN"/>
    <property type="match status" value="1"/>
</dbReference>
<sequence>MSFWPSEDDLLGVFEDAPDDEFPSLLEVAVHRNNKSLIKSLLVEGADGHDSFALRTAIILGNSSELLTMLMDASENARPQNRRDYGSSALREAIHTRNADSVRLLAGRVDVNEFESKVLGSLSTPLNKSIKTYKDNGIETVRLLLKNGADPNSLATFHGLGGEPDEKSLLWRTTAMLAAIDTNHLPMVQLLVDHGADVNLPPNFGVTRTPLQRAAERGNFAISQYLLEKGTEVDGLPVYSDGTALQLAAIGGYVGVAHSYWKKVQIQTPGQHMKTAEQHSKALPNEVELT</sequence>
<keyword evidence="1" id="KW-0040">ANK repeat</keyword>
<gene>
    <name evidence="2" type="ORF">K432DRAFT_410636</name>
</gene>
<protein>
    <submittedName>
        <fullName evidence="2">Ankyrin</fullName>
    </submittedName>
</protein>
<dbReference type="Proteomes" id="UP000250266">
    <property type="component" value="Unassembled WGS sequence"/>
</dbReference>
<evidence type="ECO:0000313" key="3">
    <source>
        <dbReference type="Proteomes" id="UP000250266"/>
    </source>
</evidence>
<dbReference type="Gene3D" id="1.25.40.20">
    <property type="entry name" value="Ankyrin repeat-containing domain"/>
    <property type="match status" value="1"/>
</dbReference>
<dbReference type="PROSITE" id="PS50297">
    <property type="entry name" value="ANK_REP_REGION"/>
    <property type="match status" value="1"/>
</dbReference>
<dbReference type="InterPro" id="IPR002110">
    <property type="entry name" value="Ankyrin_rpt"/>
</dbReference>
<dbReference type="SMART" id="SM00248">
    <property type="entry name" value="ANK"/>
    <property type="match status" value="5"/>
</dbReference>
<dbReference type="EMBL" id="KV745747">
    <property type="protein sequence ID" value="OCK73512.1"/>
    <property type="molecule type" value="Genomic_DNA"/>
</dbReference>
<proteinExistence type="predicted"/>
<name>A0A8E2DXH2_9PEZI</name>
<evidence type="ECO:0000313" key="2">
    <source>
        <dbReference type="EMBL" id="OCK73512.1"/>
    </source>
</evidence>
<feature type="repeat" description="ANK" evidence="1">
    <location>
        <begin position="206"/>
        <end position="234"/>
    </location>
</feature>
<accession>A0A8E2DXH2</accession>
<reference evidence="2 3" key="1">
    <citation type="journal article" date="2016" name="Nat. Commun.">
        <title>Ectomycorrhizal ecology is imprinted in the genome of the dominant symbiotic fungus Cenococcum geophilum.</title>
        <authorList>
            <consortium name="DOE Joint Genome Institute"/>
            <person name="Peter M."/>
            <person name="Kohler A."/>
            <person name="Ohm R.A."/>
            <person name="Kuo A."/>
            <person name="Krutzmann J."/>
            <person name="Morin E."/>
            <person name="Arend M."/>
            <person name="Barry K.W."/>
            <person name="Binder M."/>
            <person name="Choi C."/>
            <person name="Clum A."/>
            <person name="Copeland A."/>
            <person name="Grisel N."/>
            <person name="Haridas S."/>
            <person name="Kipfer T."/>
            <person name="LaButti K."/>
            <person name="Lindquist E."/>
            <person name="Lipzen A."/>
            <person name="Maire R."/>
            <person name="Meier B."/>
            <person name="Mihaltcheva S."/>
            <person name="Molinier V."/>
            <person name="Murat C."/>
            <person name="Poggeler S."/>
            <person name="Quandt C.A."/>
            <person name="Sperisen C."/>
            <person name="Tritt A."/>
            <person name="Tisserant E."/>
            <person name="Crous P.W."/>
            <person name="Henrissat B."/>
            <person name="Nehls U."/>
            <person name="Egli S."/>
            <person name="Spatafora J.W."/>
            <person name="Grigoriev I.V."/>
            <person name="Martin F.M."/>
        </authorList>
    </citation>
    <scope>NUCLEOTIDE SEQUENCE [LARGE SCALE GENOMIC DNA]</scope>
    <source>
        <strain evidence="2 3">CBS 459.81</strain>
    </source>
</reference>
<dbReference type="OrthoDB" id="539213at2759"/>
<evidence type="ECO:0000256" key="1">
    <source>
        <dbReference type="PROSITE-ProRule" id="PRU00023"/>
    </source>
</evidence>
<keyword evidence="3" id="KW-1185">Reference proteome</keyword>
<feature type="repeat" description="ANK" evidence="1">
    <location>
        <begin position="171"/>
        <end position="203"/>
    </location>
</feature>
<dbReference type="PANTHER" id="PTHR46224:SF64">
    <property type="entry name" value="IQ MOTIF AND ANKYRIN REPEAT DOMAIN-CONTAINING PROTEIN 1"/>
    <property type="match status" value="1"/>
</dbReference>